<dbReference type="GO" id="GO:0016757">
    <property type="term" value="F:glycosyltransferase activity"/>
    <property type="evidence" value="ECO:0007669"/>
    <property type="project" value="UniProtKB-KW"/>
</dbReference>
<comment type="pathway">
    <text evidence="3">Sphingolipid metabolism.</text>
</comment>
<evidence type="ECO:0000256" key="6">
    <source>
        <dbReference type="ARBA" id="ARBA00022692"/>
    </source>
</evidence>
<evidence type="ECO:0000256" key="4">
    <source>
        <dbReference type="ARBA" id="ARBA00022676"/>
    </source>
</evidence>
<evidence type="ECO:0000313" key="10">
    <source>
        <dbReference type="EMBL" id="MDH5832991.1"/>
    </source>
</evidence>
<dbReference type="Pfam" id="PF13506">
    <property type="entry name" value="Glyco_transf_21"/>
    <property type="match status" value="1"/>
</dbReference>
<evidence type="ECO:0000256" key="1">
    <source>
        <dbReference type="ARBA" id="ARBA00004141"/>
    </source>
</evidence>
<keyword evidence="6" id="KW-0812">Transmembrane</keyword>
<dbReference type="RefSeq" id="WP_280577174.1">
    <property type="nucleotide sequence ID" value="NZ_JARXRO010000011.1"/>
</dbReference>
<dbReference type="PANTHER" id="PTHR43179:SF7">
    <property type="entry name" value="RHAMNOSYLTRANSFERASE WBBL"/>
    <property type="match status" value="1"/>
</dbReference>
<keyword evidence="4 10" id="KW-0328">Glycosyltransferase</keyword>
<proteinExistence type="predicted"/>
<keyword evidence="8" id="KW-0472">Membrane</keyword>
<dbReference type="Pfam" id="PF00535">
    <property type="entry name" value="Glycos_transf_2"/>
    <property type="match status" value="1"/>
</dbReference>
<evidence type="ECO:0000256" key="2">
    <source>
        <dbReference type="ARBA" id="ARBA00004760"/>
    </source>
</evidence>
<protein>
    <submittedName>
        <fullName evidence="10">Glycosyltransferase family 2 protein</fullName>
        <ecNumber evidence="10">2.4.-.-</ecNumber>
    </submittedName>
</protein>
<organism evidence="10 11">
    <name type="scientific">Luteimonas kalidii</name>
    <dbReference type="NCBI Taxonomy" id="3042025"/>
    <lineage>
        <taxon>Bacteria</taxon>
        <taxon>Pseudomonadati</taxon>
        <taxon>Pseudomonadota</taxon>
        <taxon>Gammaproteobacteria</taxon>
        <taxon>Lysobacterales</taxon>
        <taxon>Lysobacteraceae</taxon>
        <taxon>Luteimonas</taxon>
    </lineage>
</organism>
<evidence type="ECO:0000313" key="11">
    <source>
        <dbReference type="Proteomes" id="UP001156873"/>
    </source>
</evidence>
<reference evidence="10 11" key="1">
    <citation type="submission" date="2023-04" db="EMBL/GenBank/DDBJ databases">
        <title>Luteimonas sp. M1R5S59.</title>
        <authorList>
            <person name="Sun J.-Q."/>
        </authorList>
    </citation>
    <scope>NUCLEOTIDE SEQUENCE [LARGE SCALE GENOMIC DNA]</scope>
    <source>
        <strain evidence="10 11">M1R5S59</strain>
    </source>
</reference>
<dbReference type="PANTHER" id="PTHR43179">
    <property type="entry name" value="RHAMNOSYLTRANSFERASE WBBL"/>
    <property type="match status" value="1"/>
</dbReference>
<name>A0ABT6JQM3_9GAMM</name>
<sequence length="280" mass="30501">MPSPSGIAAVVVSYQSIDTIDACLARLRAAEGVAQIRVVDNGSTDGTLEAVQRQASVDPRVRFIGNPDNPGFSVACNQGARASDAPWLAFVNPDCLLEPDALSRLRAHAAAIDGDCLLGADLVDEEGRRDGAARRRDPAFAAMLRERGARELGVAPQDGQALQPVDAVSGALMLMPRGLFERIGGFDEAYRLHAEDLDLCRRARAAGAVVAAANDVRVLHLRGVSSRSRPVFVEWHKHRGLWRYFRKFESARLAWPARAMVWCAIWLRFPLAVARKLKSA</sequence>
<gene>
    <name evidence="10" type="ORF">QFW81_03480</name>
</gene>
<evidence type="ECO:0000256" key="7">
    <source>
        <dbReference type="ARBA" id="ARBA00022989"/>
    </source>
</evidence>
<comment type="pathway">
    <text evidence="2">Lipid metabolism; sphingolipid metabolism.</text>
</comment>
<comment type="subcellular location">
    <subcellularLocation>
        <location evidence="1">Membrane</location>
        <topology evidence="1">Multi-pass membrane protein</topology>
    </subcellularLocation>
</comment>
<dbReference type="SUPFAM" id="SSF53448">
    <property type="entry name" value="Nucleotide-diphospho-sugar transferases"/>
    <property type="match status" value="1"/>
</dbReference>
<evidence type="ECO:0000256" key="5">
    <source>
        <dbReference type="ARBA" id="ARBA00022679"/>
    </source>
</evidence>
<feature type="domain" description="Glycosyltransferase 2-like" evidence="9">
    <location>
        <begin position="10"/>
        <end position="127"/>
    </location>
</feature>
<evidence type="ECO:0000259" key="9">
    <source>
        <dbReference type="Pfam" id="PF00535"/>
    </source>
</evidence>
<keyword evidence="11" id="KW-1185">Reference proteome</keyword>
<dbReference type="Gene3D" id="3.90.550.10">
    <property type="entry name" value="Spore Coat Polysaccharide Biosynthesis Protein SpsA, Chain A"/>
    <property type="match status" value="1"/>
</dbReference>
<comment type="caution">
    <text evidence="10">The sequence shown here is derived from an EMBL/GenBank/DDBJ whole genome shotgun (WGS) entry which is preliminary data.</text>
</comment>
<dbReference type="InterPro" id="IPR025993">
    <property type="entry name" value="Ceramide_glucosylTrfase"/>
</dbReference>
<dbReference type="InterPro" id="IPR001173">
    <property type="entry name" value="Glyco_trans_2-like"/>
</dbReference>
<dbReference type="Proteomes" id="UP001156873">
    <property type="component" value="Unassembled WGS sequence"/>
</dbReference>
<keyword evidence="5 10" id="KW-0808">Transferase</keyword>
<dbReference type="EC" id="2.4.-.-" evidence="10"/>
<dbReference type="InterPro" id="IPR029044">
    <property type="entry name" value="Nucleotide-diphossugar_trans"/>
</dbReference>
<accession>A0ABT6JQM3</accession>
<keyword evidence="7" id="KW-1133">Transmembrane helix</keyword>
<evidence type="ECO:0000256" key="3">
    <source>
        <dbReference type="ARBA" id="ARBA00004991"/>
    </source>
</evidence>
<dbReference type="EMBL" id="JARXRO010000011">
    <property type="protein sequence ID" value="MDH5832991.1"/>
    <property type="molecule type" value="Genomic_DNA"/>
</dbReference>
<evidence type="ECO:0000256" key="8">
    <source>
        <dbReference type="ARBA" id="ARBA00023136"/>
    </source>
</evidence>